<dbReference type="InterPro" id="IPR051393">
    <property type="entry name" value="ABC_transporter_permease"/>
</dbReference>
<evidence type="ECO:0000259" key="9">
    <source>
        <dbReference type="PROSITE" id="PS50928"/>
    </source>
</evidence>
<feature type="transmembrane region" description="Helical" evidence="7">
    <location>
        <begin position="28"/>
        <end position="49"/>
    </location>
</feature>
<dbReference type="EMBL" id="BOOC01000069">
    <property type="protein sequence ID" value="GIH44704.1"/>
    <property type="molecule type" value="Genomic_DNA"/>
</dbReference>
<comment type="similarity">
    <text evidence="7">Belongs to the binding-protein-dependent transport system permease family.</text>
</comment>
<dbReference type="SUPFAM" id="SSF161098">
    <property type="entry name" value="MetI-like"/>
    <property type="match status" value="1"/>
</dbReference>
<organism evidence="10 11">
    <name type="scientific">Microbispora corallina</name>
    <dbReference type="NCBI Taxonomy" id="83302"/>
    <lineage>
        <taxon>Bacteria</taxon>
        <taxon>Bacillati</taxon>
        <taxon>Actinomycetota</taxon>
        <taxon>Actinomycetes</taxon>
        <taxon>Streptosporangiales</taxon>
        <taxon>Streptosporangiaceae</taxon>
        <taxon>Microbispora</taxon>
    </lineage>
</organism>
<dbReference type="Proteomes" id="UP000603904">
    <property type="component" value="Unassembled WGS sequence"/>
</dbReference>
<evidence type="ECO:0000313" key="10">
    <source>
        <dbReference type="EMBL" id="GIH44704.1"/>
    </source>
</evidence>
<dbReference type="InterPro" id="IPR000515">
    <property type="entry name" value="MetI-like"/>
</dbReference>
<gene>
    <name evidence="10" type="primary">lacF</name>
    <name evidence="10" type="ORF">Mco01_77040</name>
</gene>
<sequence length="310" mass="34386">MTTSVTTAAKPVARRTRAGSARRRQARAAWLFMLPTLVVLGVFVVWPMLQALYLSFTDYQVFAPARWIGLGNYQKLLSDPAFGNALVNTLYYAAVTTPVSVALALGLALMLNRPMPLRGFVRTAVFVPVVISLAIVAIAWSFLLDPDIGLLSYWLSKVGIVSGQGWLRDPSLAMPAVMLVGIWKNVGFYMVMYLAGLQSIPTALYEAARVDGAGAWPQFRRITWPLLANQTMLIVILAAISTLQAFDQIFVMTHGGPFFRTETLVMMTYRVGFKEFQFGYAAAVSWALVLLIFVLSMLQTAYFRKRAVTY</sequence>
<dbReference type="RefSeq" id="WP_204061680.1">
    <property type="nucleotide sequence ID" value="NZ_BAAAGP010000058.1"/>
</dbReference>
<evidence type="ECO:0000256" key="8">
    <source>
        <dbReference type="SAM" id="MobiDB-lite"/>
    </source>
</evidence>
<feature type="transmembrane region" description="Helical" evidence="7">
    <location>
        <begin position="172"/>
        <end position="195"/>
    </location>
</feature>
<reference evidence="10 11" key="1">
    <citation type="submission" date="2021-01" db="EMBL/GenBank/DDBJ databases">
        <title>Whole genome shotgun sequence of Microbispora corallina NBRC 16416.</title>
        <authorList>
            <person name="Komaki H."/>
            <person name="Tamura T."/>
        </authorList>
    </citation>
    <scope>NUCLEOTIDE SEQUENCE [LARGE SCALE GENOMIC DNA]</scope>
    <source>
        <strain evidence="10 11">NBRC 16416</strain>
    </source>
</reference>
<dbReference type="Gene3D" id="1.20.58.370">
    <property type="entry name" value="MalF N-terminal region-like"/>
    <property type="match status" value="1"/>
</dbReference>
<evidence type="ECO:0000256" key="5">
    <source>
        <dbReference type="ARBA" id="ARBA00022989"/>
    </source>
</evidence>
<keyword evidence="5 7" id="KW-1133">Transmembrane helix</keyword>
<dbReference type="PROSITE" id="PS50928">
    <property type="entry name" value="ABC_TM1"/>
    <property type="match status" value="1"/>
</dbReference>
<feature type="transmembrane region" description="Helical" evidence="7">
    <location>
        <begin position="278"/>
        <end position="298"/>
    </location>
</feature>
<dbReference type="PANTHER" id="PTHR30193">
    <property type="entry name" value="ABC TRANSPORTER PERMEASE PROTEIN"/>
    <property type="match status" value="1"/>
</dbReference>
<evidence type="ECO:0000256" key="2">
    <source>
        <dbReference type="ARBA" id="ARBA00022448"/>
    </source>
</evidence>
<feature type="transmembrane region" description="Helical" evidence="7">
    <location>
        <begin position="226"/>
        <end position="246"/>
    </location>
</feature>
<evidence type="ECO:0000256" key="1">
    <source>
        <dbReference type="ARBA" id="ARBA00004651"/>
    </source>
</evidence>
<dbReference type="SUPFAM" id="SSF160964">
    <property type="entry name" value="MalF N-terminal region-like"/>
    <property type="match status" value="1"/>
</dbReference>
<dbReference type="CDD" id="cd06261">
    <property type="entry name" value="TM_PBP2"/>
    <property type="match status" value="1"/>
</dbReference>
<feature type="transmembrane region" description="Helical" evidence="7">
    <location>
        <begin position="123"/>
        <end position="143"/>
    </location>
</feature>
<dbReference type="Gene3D" id="1.10.3720.10">
    <property type="entry name" value="MetI-like"/>
    <property type="match status" value="1"/>
</dbReference>
<keyword evidence="6 7" id="KW-0472">Membrane</keyword>
<proteinExistence type="inferred from homology"/>
<evidence type="ECO:0000313" key="11">
    <source>
        <dbReference type="Proteomes" id="UP000603904"/>
    </source>
</evidence>
<comment type="subcellular location">
    <subcellularLocation>
        <location evidence="1 7">Cell membrane</location>
        <topology evidence="1 7">Multi-pass membrane protein</topology>
    </subcellularLocation>
</comment>
<feature type="region of interest" description="Disordered" evidence="8">
    <location>
        <begin position="1"/>
        <end position="20"/>
    </location>
</feature>
<evidence type="ECO:0000256" key="3">
    <source>
        <dbReference type="ARBA" id="ARBA00022475"/>
    </source>
</evidence>
<evidence type="ECO:0000256" key="7">
    <source>
        <dbReference type="RuleBase" id="RU363032"/>
    </source>
</evidence>
<protein>
    <submittedName>
        <fullName evidence="10">Sugar ABC transporter permease</fullName>
    </submittedName>
</protein>
<dbReference type="PANTHER" id="PTHR30193:SF37">
    <property type="entry name" value="INNER MEMBRANE ABC TRANSPORTER PERMEASE PROTEIN YCJO"/>
    <property type="match status" value="1"/>
</dbReference>
<dbReference type="InterPro" id="IPR035906">
    <property type="entry name" value="MetI-like_sf"/>
</dbReference>
<dbReference type="Pfam" id="PF00528">
    <property type="entry name" value="BPD_transp_1"/>
    <property type="match status" value="1"/>
</dbReference>
<keyword evidence="11" id="KW-1185">Reference proteome</keyword>
<feature type="domain" description="ABC transmembrane type-1" evidence="9">
    <location>
        <begin position="86"/>
        <end position="299"/>
    </location>
</feature>
<keyword evidence="3" id="KW-1003">Cell membrane</keyword>
<evidence type="ECO:0000256" key="6">
    <source>
        <dbReference type="ARBA" id="ARBA00023136"/>
    </source>
</evidence>
<dbReference type="InterPro" id="IPR035277">
    <property type="entry name" value="MalF_N"/>
</dbReference>
<comment type="caution">
    <text evidence="10">The sequence shown here is derived from an EMBL/GenBank/DDBJ whole genome shotgun (WGS) entry which is preliminary data.</text>
</comment>
<name>A0ABQ4GC99_9ACTN</name>
<feature type="transmembrane region" description="Helical" evidence="7">
    <location>
        <begin position="90"/>
        <end position="111"/>
    </location>
</feature>
<evidence type="ECO:0000256" key="4">
    <source>
        <dbReference type="ARBA" id="ARBA00022692"/>
    </source>
</evidence>
<keyword evidence="2 7" id="KW-0813">Transport</keyword>
<accession>A0ABQ4GC99</accession>
<keyword evidence="4 7" id="KW-0812">Transmembrane</keyword>